<dbReference type="EMBL" id="MCFA01000006">
    <property type="protein sequence ID" value="ORY18577.1"/>
    <property type="molecule type" value="Genomic_DNA"/>
</dbReference>
<comment type="caution">
    <text evidence="4">The sequence shown here is derived from an EMBL/GenBank/DDBJ whole genome shotgun (WGS) entry which is preliminary data.</text>
</comment>
<gene>
    <name evidence="4" type="ORF">BCR34DRAFT_553886</name>
</gene>
<feature type="domain" description="CDR ABC transporter" evidence="3">
    <location>
        <begin position="16"/>
        <end position="81"/>
    </location>
</feature>
<keyword evidence="5" id="KW-1185">Reference proteome</keyword>
<proteinExistence type="predicted"/>
<dbReference type="AlphaFoldDB" id="A0A1Y2A8E0"/>
<dbReference type="GO" id="GO:0016020">
    <property type="term" value="C:membrane"/>
    <property type="evidence" value="ECO:0007669"/>
    <property type="project" value="InterPro"/>
</dbReference>
<dbReference type="Pfam" id="PF06422">
    <property type="entry name" value="PDR_CDR"/>
    <property type="match status" value="1"/>
</dbReference>
<evidence type="ECO:0000256" key="1">
    <source>
        <dbReference type="ARBA" id="ARBA00022448"/>
    </source>
</evidence>
<evidence type="ECO:0000313" key="5">
    <source>
        <dbReference type="Proteomes" id="UP000193144"/>
    </source>
</evidence>
<protein>
    <submittedName>
        <fullName evidence="4">CDR ABC transporter</fullName>
    </submittedName>
</protein>
<evidence type="ECO:0000256" key="2">
    <source>
        <dbReference type="SAM" id="Phobius"/>
    </source>
</evidence>
<reference evidence="4 5" key="1">
    <citation type="submission" date="2016-07" db="EMBL/GenBank/DDBJ databases">
        <title>Pervasive Adenine N6-methylation of Active Genes in Fungi.</title>
        <authorList>
            <consortium name="DOE Joint Genome Institute"/>
            <person name="Mondo S.J."/>
            <person name="Dannebaum R.O."/>
            <person name="Kuo R.C."/>
            <person name="Labutti K."/>
            <person name="Haridas S."/>
            <person name="Kuo A."/>
            <person name="Salamov A."/>
            <person name="Ahrendt S.R."/>
            <person name="Lipzen A."/>
            <person name="Sullivan W."/>
            <person name="Andreopoulos W.B."/>
            <person name="Clum A."/>
            <person name="Lindquist E."/>
            <person name="Daum C."/>
            <person name="Ramamoorthy G.K."/>
            <person name="Gryganskyi A."/>
            <person name="Culley D."/>
            <person name="Magnuson J.K."/>
            <person name="James T.Y."/>
            <person name="O'Malley M.A."/>
            <person name="Stajich J.E."/>
            <person name="Spatafora J.W."/>
            <person name="Visel A."/>
            <person name="Grigoriev I.V."/>
        </authorList>
    </citation>
    <scope>NUCLEOTIDE SEQUENCE [LARGE SCALE GENOMIC DNA]</scope>
    <source>
        <strain evidence="4 5">CBS 115471</strain>
    </source>
</reference>
<keyword evidence="2" id="KW-1133">Transmembrane helix</keyword>
<evidence type="ECO:0000313" key="4">
    <source>
        <dbReference type="EMBL" id="ORY18577.1"/>
    </source>
</evidence>
<name>A0A1Y2A8E0_9PLEO</name>
<keyword evidence="1" id="KW-0813">Transport</keyword>
<dbReference type="GO" id="GO:0005524">
    <property type="term" value="F:ATP binding"/>
    <property type="evidence" value="ECO:0007669"/>
    <property type="project" value="InterPro"/>
</dbReference>
<dbReference type="STRING" id="1231657.A0A1Y2A8E0"/>
<evidence type="ECO:0000259" key="3">
    <source>
        <dbReference type="Pfam" id="PF06422"/>
    </source>
</evidence>
<organism evidence="4 5">
    <name type="scientific">Clohesyomyces aquaticus</name>
    <dbReference type="NCBI Taxonomy" id="1231657"/>
    <lineage>
        <taxon>Eukaryota</taxon>
        <taxon>Fungi</taxon>
        <taxon>Dikarya</taxon>
        <taxon>Ascomycota</taxon>
        <taxon>Pezizomycotina</taxon>
        <taxon>Dothideomycetes</taxon>
        <taxon>Pleosporomycetidae</taxon>
        <taxon>Pleosporales</taxon>
        <taxon>Lindgomycetaceae</taxon>
        <taxon>Clohesyomyces</taxon>
    </lineage>
</organism>
<keyword evidence="2" id="KW-0472">Membrane</keyword>
<feature type="transmembrane region" description="Helical" evidence="2">
    <location>
        <begin position="60"/>
        <end position="81"/>
    </location>
</feature>
<keyword evidence="2" id="KW-0812">Transmembrane</keyword>
<dbReference type="Proteomes" id="UP000193144">
    <property type="component" value="Unassembled WGS sequence"/>
</dbReference>
<dbReference type="InterPro" id="IPR010929">
    <property type="entry name" value="PDR_CDR_ABC"/>
</dbReference>
<accession>A0A1Y2A8E0</accession>
<dbReference type="GO" id="GO:0042626">
    <property type="term" value="F:ATPase-coupled transmembrane transporter activity"/>
    <property type="evidence" value="ECO:0007669"/>
    <property type="project" value="InterPro"/>
</dbReference>
<sequence length="82" mass="9139">MADEFDDREFSCAGIIPRGLGYEQLPPESQICVVLGGRSGSSLVNGDDYINLSFDYWNSYQWRIGMLCAFWGIFAGTYLIAA</sequence>